<protein>
    <submittedName>
        <fullName evidence="2">Uncharacterized protein</fullName>
    </submittedName>
</protein>
<dbReference type="RefSeq" id="WP_214435787.1">
    <property type="nucleotide sequence ID" value="NZ_CAWPUQ010000183.1"/>
</dbReference>
<keyword evidence="3" id="KW-1185">Reference proteome</keyword>
<feature type="transmembrane region" description="Helical" evidence="1">
    <location>
        <begin position="6"/>
        <end position="33"/>
    </location>
</feature>
<dbReference type="AlphaFoldDB" id="A0A8J7IEN9"/>
<keyword evidence="1" id="KW-1133">Transmembrane helix</keyword>
<name>A0A8J7IEN9_9NOST</name>
<gene>
    <name evidence="2" type="ORF">I8752_29635</name>
</gene>
<dbReference type="Proteomes" id="UP000662314">
    <property type="component" value="Unassembled WGS sequence"/>
</dbReference>
<proteinExistence type="predicted"/>
<dbReference type="EMBL" id="JAECZA010000253">
    <property type="protein sequence ID" value="MBH8577071.1"/>
    <property type="molecule type" value="Genomic_DNA"/>
</dbReference>
<accession>A0A8J7IEN9</accession>
<keyword evidence="1" id="KW-0472">Membrane</keyword>
<evidence type="ECO:0000313" key="3">
    <source>
        <dbReference type="Proteomes" id="UP000662314"/>
    </source>
</evidence>
<keyword evidence="1" id="KW-0812">Transmembrane</keyword>
<evidence type="ECO:0000313" key="2">
    <source>
        <dbReference type="EMBL" id="MBH8577071.1"/>
    </source>
</evidence>
<evidence type="ECO:0000256" key="1">
    <source>
        <dbReference type="SAM" id="Phobius"/>
    </source>
</evidence>
<reference evidence="2 3" key="1">
    <citation type="journal article" date="2021" name="Int. J. Syst. Evol. Microbiol.">
        <title>Amazonocrinis nigriterrae gen. nov., sp. nov., Atlanticothrix silvestris gen. nov., sp. nov. and Dendronalium phyllosphericum gen. nov., sp. nov., nostocacean cyanobacteria from Brazilian environments.</title>
        <authorList>
            <person name="Alvarenga D.O."/>
            <person name="Andreote A.P.D."/>
            <person name="Branco L.H.Z."/>
            <person name="Delbaje E."/>
            <person name="Cruz R.B."/>
            <person name="Varani A.M."/>
            <person name="Fiore M.F."/>
        </authorList>
    </citation>
    <scope>NUCLEOTIDE SEQUENCE [LARGE SCALE GENOMIC DNA]</scope>
    <source>
        <strain evidence="2 3">CENA369</strain>
    </source>
</reference>
<organism evidence="2 3">
    <name type="scientific">Dendronalium phyllosphericum CENA369</name>
    <dbReference type="NCBI Taxonomy" id="1725256"/>
    <lineage>
        <taxon>Bacteria</taxon>
        <taxon>Bacillati</taxon>
        <taxon>Cyanobacteriota</taxon>
        <taxon>Cyanophyceae</taxon>
        <taxon>Nostocales</taxon>
        <taxon>Nostocaceae</taxon>
        <taxon>Dendronalium</taxon>
        <taxon>Dendronalium phyllosphericum</taxon>
    </lineage>
</organism>
<sequence length="139" mass="15909">MNNQIWQAIGAVIFGFIGAIITVITSIFVYYTIKKYVPILRAKTAKWLETNREPIRLKVQNWLHENNLQESKLLDVYLDIDAVAGNVQKVLVYVETKETGKVKVSESELSIEEFGKMNTNQKEKVIKEVGKMSIMSQVM</sequence>
<comment type="caution">
    <text evidence="2">The sequence shown here is derived from an EMBL/GenBank/DDBJ whole genome shotgun (WGS) entry which is preliminary data.</text>
</comment>